<keyword evidence="4" id="KW-0472">Membrane</keyword>
<feature type="domain" description="Solute-binding protein family 5" evidence="5">
    <location>
        <begin position="101"/>
        <end position="466"/>
    </location>
</feature>
<sequence length="568" mass="64521">MDFSLKKFSKEIFRAIQSFSLRERIIFVCALIALIVSCSFLFILFSNSGTTKLPLSGGKIHDGVIGAPRFINPLLAQTESELDLTTLVYSGLMRKVDEGVYIPDLAESYSISSDGKEYTFVLRKDLIFHDNVRLTADDVIYTVTQAQDPTLKSPRSVNWQGVRVEKIDTHTVVFKLSQPFAGFLDAVTLGIMPEHIWNYTDSASMVYDTHNVRPVGSGPYSVRSIIEHNDGTPKEYKLKRFKKFALGVPYIRIINITFFNSFKEQYDAFRAHEISSMTFLSHEHVLEKKMPRYKNTVPLNRNFGLFFNTTASKNPLLTQKGVQVLEILLNKEQLINDVLGGYGTVLQGALPPSLKSYSYTPYTDEQAVELIQKLGWTYNPSRDTLATSSDTTASPLKITLSTGNAKHLIATAEHIRDQLSRAGIIVDVVPYDSETLANSVLAKRNFEVLLFGQGFQHDTSLFAFWHSSQRLYPGLNITQYVNKVTDNLLDKARVINDFTSRLSRYQSLDATLVTDRPALFLYAPMVITISSRFENRVIPKSYSKPSDRWNLVYQWYVRTHRVWNAFLK</sequence>
<keyword evidence="3" id="KW-0732">Signal</keyword>
<dbReference type="SUPFAM" id="SSF53850">
    <property type="entry name" value="Periplasmic binding protein-like II"/>
    <property type="match status" value="1"/>
</dbReference>
<dbReference type="PANTHER" id="PTHR30290">
    <property type="entry name" value="PERIPLASMIC BINDING COMPONENT OF ABC TRANSPORTER"/>
    <property type="match status" value="1"/>
</dbReference>
<dbReference type="GO" id="GO:0015833">
    <property type="term" value="P:peptide transport"/>
    <property type="evidence" value="ECO:0007669"/>
    <property type="project" value="TreeGrafter"/>
</dbReference>
<comment type="similarity">
    <text evidence="1">Belongs to the bacterial solute-binding protein 5 family.</text>
</comment>
<dbReference type="PIRSF" id="PIRSF002741">
    <property type="entry name" value="MppA"/>
    <property type="match status" value="1"/>
</dbReference>
<dbReference type="Pfam" id="PF00496">
    <property type="entry name" value="SBP_bac_5"/>
    <property type="match status" value="1"/>
</dbReference>
<evidence type="ECO:0000259" key="5">
    <source>
        <dbReference type="Pfam" id="PF00496"/>
    </source>
</evidence>
<evidence type="ECO:0000256" key="1">
    <source>
        <dbReference type="ARBA" id="ARBA00005695"/>
    </source>
</evidence>
<dbReference type="InterPro" id="IPR030678">
    <property type="entry name" value="Peptide/Ni-bd"/>
</dbReference>
<dbReference type="STRING" id="1801766.A2997_02105"/>
<dbReference type="PANTHER" id="PTHR30290:SF9">
    <property type="entry name" value="OLIGOPEPTIDE-BINDING PROTEIN APPA"/>
    <property type="match status" value="1"/>
</dbReference>
<evidence type="ECO:0000313" key="7">
    <source>
        <dbReference type="Proteomes" id="UP000179448"/>
    </source>
</evidence>
<feature type="transmembrane region" description="Helical" evidence="4">
    <location>
        <begin position="25"/>
        <end position="45"/>
    </location>
</feature>
<evidence type="ECO:0000256" key="4">
    <source>
        <dbReference type="SAM" id="Phobius"/>
    </source>
</evidence>
<keyword evidence="4" id="KW-0812">Transmembrane</keyword>
<dbReference type="GO" id="GO:0043190">
    <property type="term" value="C:ATP-binding cassette (ABC) transporter complex"/>
    <property type="evidence" value="ECO:0007669"/>
    <property type="project" value="InterPro"/>
</dbReference>
<accession>A0A1F6WPI5</accession>
<dbReference type="AlphaFoldDB" id="A0A1F6WPI5"/>
<organism evidence="6 7">
    <name type="scientific">Candidatus Nomurabacteria bacterium RIFCSPLOWO2_01_FULL_36_10b</name>
    <dbReference type="NCBI Taxonomy" id="1801766"/>
    <lineage>
        <taxon>Bacteria</taxon>
        <taxon>Candidatus Nomuraibacteriota</taxon>
    </lineage>
</organism>
<dbReference type="InterPro" id="IPR000914">
    <property type="entry name" value="SBP_5_dom"/>
</dbReference>
<evidence type="ECO:0000256" key="3">
    <source>
        <dbReference type="ARBA" id="ARBA00022729"/>
    </source>
</evidence>
<name>A0A1F6WPI5_9BACT</name>
<proteinExistence type="inferred from homology"/>
<keyword evidence="2" id="KW-0813">Transport</keyword>
<dbReference type="InterPro" id="IPR039424">
    <property type="entry name" value="SBP_5"/>
</dbReference>
<keyword evidence="4" id="KW-1133">Transmembrane helix</keyword>
<dbReference type="GO" id="GO:0042597">
    <property type="term" value="C:periplasmic space"/>
    <property type="evidence" value="ECO:0007669"/>
    <property type="project" value="UniProtKB-ARBA"/>
</dbReference>
<comment type="caution">
    <text evidence="6">The sequence shown here is derived from an EMBL/GenBank/DDBJ whole genome shotgun (WGS) entry which is preliminary data.</text>
</comment>
<dbReference type="Gene3D" id="3.10.105.10">
    <property type="entry name" value="Dipeptide-binding Protein, Domain 3"/>
    <property type="match status" value="1"/>
</dbReference>
<protein>
    <recommendedName>
        <fullName evidence="5">Solute-binding protein family 5 domain-containing protein</fullName>
    </recommendedName>
</protein>
<evidence type="ECO:0000313" key="6">
    <source>
        <dbReference type="EMBL" id="OGI83734.1"/>
    </source>
</evidence>
<dbReference type="EMBL" id="MFUQ01000013">
    <property type="protein sequence ID" value="OGI83734.1"/>
    <property type="molecule type" value="Genomic_DNA"/>
</dbReference>
<dbReference type="GO" id="GO:1904680">
    <property type="term" value="F:peptide transmembrane transporter activity"/>
    <property type="evidence" value="ECO:0007669"/>
    <property type="project" value="TreeGrafter"/>
</dbReference>
<evidence type="ECO:0000256" key="2">
    <source>
        <dbReference type="ARBA" id="ARBA00022448"/>
    </source>
</evidence>
<dbReference type="Proteomes" id="UP000179448">
    <property type="component" value="Unassembled WGS sequence"/>
</dbReference>
<gene>
    <name evidence="6" type="ORF">A2997_02105</name>
</gene>
<dbReference type="Gene3D" id="3.40.190.10">
    <property type="entry name" value="Periplasmic binding protein-like II"/>
    <property type="match status" value="1"/>
</dbReference>
<reference evidence="6 7" key="1">
    <citation type="journal article" date="2016" name="Nat. Commun.">
        <title>Thousands of microbial genomes shed light on interconnected biogeochemical processes in an aquifer system.</title>
        <authorList>
            <person name="Anantharaman K."/>
            <person name="Brown C.T."/>
            <person name="Hug L.A."/>
            <person name="Sharon I."/>
            <person name="Castelle C.J."/>
            <person name="Probst A.J."/>
            <person name="Thomas B.C."/>
            <person name="Singh A."/>
            <person name="Wilkins M.J."/>
            <person name="Karaoz U."/>
            <person name="Brodie E.L."/>
            <person name="Williams K.H."/>
            <person name="Hubbard S.S."/>
            <person name="Banfield J.F."/>
        </authorList>
    </citation>
    <scope>NUCLEOTIDE SEQUENCE [LARGE SCALE GENOMIC DNA]</scope>
</reference>
<dbReference type="Gene3D" id="3.90.76.10">
    <property type="entry name" value="Dipeptide-binding Protein, Domain 1"/>
    <property type="match status" value="1"/>
</dbReference>